<evidence type="ECO:0000313" key="4">
    <source>
        <dbReference type="Proteomes" id="UP000236655"/>
    </source>
</evidence>
<name>A0A2I7N4X4_9NEIS</name>
<organism evidence="3 4">
    <name type="scientific">Aquella oligotrophica</name>
    <dbReference type="NCBI Taxonomy" id="2067065"/>
    <lineage>
        <taxon>Bacteria</taxon>
        <taxon>Pseudomonadati</taxon>
        <taxon>Pseudomonadota</taxon>
        <taxon>Betaproteobacteria</taxon>
        <taxon>Neisseriales</taxon>
        <taxon>Neisseriaceae</taxon>
        <taxon>Aquella</taxon>
    </lineage>
</organism>
<dbReference type="KEGG" id="nba:CUN60_04155"/>
<dbReference type="InterPro" id="IPR019734">
    <property type="entry name" value="TPR_rpt"/>
</dbReference>
<accession>A0A2I7N4X4</accession>
<evidence type="ECO:0000313" key="3">
    <source>
        <dbReference type="EMBL" id="AUR51514.1"/>
    </source>
</evidence>
<sequence length="242" mass="26105">MKKSLLTIIGLSANLFLIGCADDQARQQIADTNQRLSQIQQNVGVLDNKVSNQKLIDLLNQINDLQTQINQLNGRVSNLEQGQKTGQGDQNQQVQALELRVQALEDAAGSKPVSKSVTTSAVANSNPELQAAIKKLQNKQVPEAITDLQNIANGSDKAAAASANYYLSVAYVANGEYKEAITQANKFIADNPNNKFVPDAMRVVYISQSQLGNTKAANATAKKLIKSFPNSEAAKKVAKQLQ</sequence>
<dbReference type="PROSITE" id="PS51257">
    <property type="entry name" value="PROKAR_LIPOPROTEIN"/>
    <property type="match status" value="1"/>
</dbReference>
<gene>
    <name evidence="3" type="ORF">CUN60_04155</name>
</gene>
<protein>
    <submittedName>
        <fullName evidence="3">Uncharacterized protein</fullName>
    </submittedName>
</protein>
<dbReference type="EMBL" id="CP024847">
    <property type="protein sequence ID" value="AUR51514.1"/>
    <property type="molecule type" value="Genomic_DNA"/>
</dbReference>
<dbReference type="PROSITE" id="PS50005">
    <property type="entry name" value="TPR"/>
    <property type="match status" value="1"/>
</dbReference>
<keyword evidence="2" id="KW-0175">Coiled coil</keyword>
<feature type="repeat" description="TPR" evidence="1">
    <location>
        <begin position="161"/>
        <end position="194"/>
    </location>
</feature>
<dbReference type="SUPFAM" id="SSF48452">
    <property type="entry name" value="TPR-like"/>
    <property type="match status" value="1"/>
</dbReference>
<proteinExistence type="predicted"/>
<dbReference type="Proteomes" id="UP000236655">
    <property type="component" value="Chromosome"/>
</dbReference>
<evidence type="ECO:0000256" key="1">
    <source>
        <dbReference type="PROSITE-ProRule" id="PRU00339"/>
    </source>
</evidence>
<reference evidence="4" key="1">
    <citation type="submission" date="2017-11" db="EMBL/GenBank/DDBJ databases">
        <authorList>
            <person name="Chan K.G."/>
            <person name="Lee L.S."/>
        </authorList>
    </citation>
    <scope>NUCLEOTIDE SEQUENCE [LARGE SCALE GENOMIC DNA]</scope>
    <source>
        <strain evidence="4">DSM 100970</strain>
    </source>
</reference>
<feature type="coiled-coil region" evidence="2">
    <location>
        <begin position="22"/>
        <end position="107"/>
    </location>
</feature>
<dbReference type="InterPro" id="IPR011990">
    <property type="entry name" value="TPR-like_helical_dom_sf"/>
</dbReference>
<dbReference type="RefSeq" id="WP_102950813.1">
    <property type="nucleotide sequence ID" value="NZ_CP024847.1"/>
</dbReference>
<keyword evidence="4" id="KW-1185">Reference proteome</keyword>
<dbReference type="Pfam" id="PF13174">
    <property type="entry name" value="TPR_6"/>
    <property type="match status" value="2"/>
</dbReference>
<keyword evidence="1" id="KW-0802">TPR repeat</keyword>
<dbReference type="AlphaFoldDB" id="A0A2I7N4X4"/>
<dbReference type="Gene3D" id="1.25.40.10">
    <property type="entry name" value="Tetratricopeptide repeat domain"/>
    <property type="match status" value="1"/>
</dbReference>
<evidence type="ECO:0000256" key="2">
    <source>
        <dbReference type="SAM" id="Coils"/>
    </source>
</evidence>